<evidence type="ECO:0000259" key="1">
    <source>
        <dbReference type="Pfam" id="PF03976"/>
    </source>
</evidence>
<dbReference type="RefSeq" id="WP_130037676.1">
    <property type="nucleotide sequence ID" value="NZ_JACCEV010000001.1"/>
</dbReference>
<dbReference type="InterPro" id="IPR022488">
    <property type="entry name" value="PPK2-related"/>
</dbReference>
<dbReference type="Gene3D" id="3.40.50.300">
    <property type="entry name" value="P-loop containing nucleotide triphosphate hydrolases"/>
    <property type="match status" value="2"/>
</dbReference>
<gene>
    <name evidence="2" type="primary">pap</name>
    <name evidence="2" type="ORF">H0A62_04935</name>
</gene>
<dbReference type="InterPro" id="IPR022489">
    <property type="entry name" value="PolyP_AMP_Tfrase"/>
</dbReference>
<dbReference type="OrthoDB" id="9775224at2"/>
<sequence length="492" mass="56422">MFALAESDPELSKDDASLIEDRLRTALLKAQYARLKQQNCALLIVIAGIDGAGKGATVAMLNEWMDARHIRTLAFGPPAPDEHGRPWLWRYWQQLPAKGKTGIVFGSWYRPLLKEAARKKPRQKRILALSRVIRDFENTLAQNGVQVVKLWYHLSQRAQVQRTEKLLSDPDTAWRVKPEDLKVKKKFPRLRDAGALAITLTHETHAPWVVIPAADTQMREISTGQVVLAALRKRRIAPAQPLVQASEAIMAPPAPSLADLDYDAKLEDDEYDTLLPDWQGRLARLVRHEKFAQTPVVLVFEGQDAAGKGGTIRRITHALDPRQFRAIPISAPTKDELAHPYLWRFWRDLPIPGHISIFDRSWYGRVLVERVEKYASETEWQRAYDEINQFESQLLDSGTVVLKFWLAVSKEEQLKRFHEREASPFKSFKITPEDWRNRKQWDAYIKATNDMFQHTSTQACPWHMVSANDKRHARVAVLRHVVRALEDALGLD</sequence>
<keyword evidence="3" id="KW-1185">Reference proteome</keyword>
<keyword evidence="2" id="KW-0808">Transferase</keyword>
<comment type="caution">
    <text evidence="2">The sequence shown here is derived from an EMBL/GenBank/DDBJ whole genome shotgun (WGS) entry which is preliminary data.</text>
</comment>
<proteinExistence type="predicted"/>
<evidence type="ECO:0000313" key="2">
    <source>
        <dbReference type="EMBL" id="NYT84943.1"/>
    </source>
</evidence>
<dbReference type="EMBL" id="JACCEV010000001">
    <property type="protein sequence ID" value="NYT84943.1"/>
    <property type="molecule type" value="Genomic_DNA"/>
</dbReference>
<name>A0A853H306_9BURK</name>
<dbReference type="PANTHER" id="PTHR34383:SF3">
    <property type="entry name" value="POLYPHOSPHATE:AMP PHOSPHOTRANSFERASE"/>
    <property type="match status" value="1"/>
</dbReference>
<accession>A0A853H306</accession>
<dbReference type="GO" id="GO:0043751">
    <property type="term" value="F:polyphosphate:AMP phosphotransferase activity"/>
    <property type="evidence" value="ECO:0007669"/>
    <property type="project" value="InterPro"/>
</dbReference>
<feature type="domain" description="Polyphosphate kinase-2-related" evidence="1">
    <location>
        <begin position="12"/>
        <end position="234"/>
    </location>
</feature>
<dbReference type="GO" id="GO:0006797">
    <property type="term" value="P:polyphosphate metabolic process"/>
    <property type="evidence" value="ECO:0007669"/>
    <property type="project" value="InterPro"/>
</dbReference>
<dbReference type="Pfam" id="PF03976">
    <property type="entry name" value="PPK2"/>
    <property type="match status" value="2"/>
</dbReference>
<dbReference type="SUPFAM" id="SSF52540">
    <property type="entry name" value="P-loop containing nucleoside triphosphate hydrolases"/>
    <property type="match status" value="2"/>
</dbReference>
<evidence type="ECO:0000313" key="3">
    <source>
        <dbReference type="Proteomes" id="UP000554144"/>
    </source>
</evidence>
<organism evidence="2 3">
    <name type="scientific">Pollutimonas harenae</name>
    <dbReference type="NCBI Taxonomy" id="657015"/>
    <lineage>
        <taxon>Bacteria</taxon>
        <taxon>Pseudomonadati</taxon>
        <taxon>Pseudomonadota</taxon>
        <taxon>Betaproteobacteria</taxon>
        <taxon>Burkholderiales</taxon>
        <taxon>Alcaligenaceae</taxon>
        <taxon>Pollutimonas</taxon>
    </lineage>
</organism>
<dbReference type="InterPro" id="IPR027417">
    <property type="entry name" value="P-loop_NTPase"/>
</dbReference>
<reference evidence="2 3" key="1">
    <citation type="submission" date="2020-07" db="EMBL/GenBank/DDBJ databases">
        <title>Taxonomic revisions and descriptions of new bacterial species based on genomic comparisons in the high-G+C-content subgroup of the family Alcaligenaceae.</title>
        <authorList>
            <person name="Szabo A."/>
            <person name="Felfoldi T."/>
        </authorList>
    </citation>
    <scope>NUCLEOTIDE SEQUENCE [LARGE SCALE GENOMIC DNA]</scope>
    <source>
        <strain evidence="2 3">DSM 25667</strain>
    </source>
</reference>
<dbReference type="AlphaFoldDB" id="A0A853H306"/>
<dbReference type="Proteomes" id="UP000554144">
    <property type="component" value="Unassembled WGS sequence"/>
</dbReference>
<dbReference type="NCBIfam" id="TIGR03708">
    <property type="entry name" value="poly_P_AMP_trns"/>
    <property type="match status" value="1"/>
</dbReference>
<feature type="domain" description="Polyphosphate kinase-2-related" evidence="1">
    <location>
        <begin position="266"/>
        <end position="487"/>
    </location>
</feature>
<protein>
    <submittedName>
        <fullName evidence="2">Polyphosphate:AMP phosphotransferase</fullName>
    </submittedName>
</protein>
<dbReference type="PANTHER" id="PTHR34383">
    <property type="entry name" value="POLYPHOSPHATE:AMP PHOSPHOTRANSFERASE-RELATED"/>
    <property type="match status" value="1"/>
</dbReference>